<accession>A0A142F4Z4</accession>
<sequence>MEEEVVEVEVIRQSDDWGVASTISATTASKSHAGGGGDSASVVAGGGGVYFANEDDDDLTKASRPRACDRRQCTLVFVAFFALVSPVVIVLAPLHPQWGVRTNGTDGCNDECVTRCVGFGARLVLLAVALVALFLRTARASGTRVDRVRALSLLLAFLVLVAYWSIFGVVLVRRTTREYNTILAYATSLLDAELFIHYVTVAMVELQRLRARYCVRVTRAGDGTTRHYAVSAQTVQETAHTILRSYYVDFPDPRAPQPYARYPMRHYKNNVAGLKFYDVDNGGDEEGVASLAGSRARSHGGGGGRRRNRRTNHDDRYNDEIEHQKKALRRKARLISAAEEAFSVIRATRSGKMNADEAAASIFPSMARPLQKYLRATRQQARHTAESVVNHLARCLQLEMTARAFLQRYFCARTCLELETEKESGSRIGALAWRLISDASGNKMIERDLVFRLQNSDATLVVEVIDLPELRLVGCPEPAKGFVLKVNSETTV</sequence>
<keyword evidence="3 8" id="KW-0812">Transmembrane</keyword>
<evidence type="ECO:0000256" key="8">
    <source>
        <dbReference type="SAM" id="Phobius"/>
    </source>
</evidence>
<feature type="transmembrane region" description="Helical" evidence="8">
    <location>
        <begin position="150"/>
        <end position="170"/>
    </location>
</feature>
<dbReference type="Pfam" id="PF06638">
    <property type="entry name" value="Strabismus"/>
    <property type="match status" value="1"/>
</dbReference>
<evidence type="ECO:0000256" key="6">
    <source>
        <dbReference type="ARBA" id="ARBA00025718"/>
    </source>
</evidence>
<proteinExistence type="evidence at transcript level"/>
<dbReference type="GO" id="GO:0005886">
    <property type="term" value="C:plasma membrane"/>
    <property type="evidence" value="ECO:0007669"/>
    <property type="project" value="UniProtKB-SubCell"/>
</dbReference>
<evidence type="ECO:0000256" key="7">
    <source>
        <dbReference type="SAM" id="MobiDB-lite"/>
    </source>
</evidence>
<feature type="transmembrane region" description="Helical" evidence="8">
    <location>
        <begin position="119"/>
        <end position="138"/>
    </location>
</feature>
<dbReference type="InterPro" id="IPR009539">
    <property type="entry name" value="VANGL"/>
</dbReference>
<comment type="similarity">
    <text evidence="6">Belongs to the Vang family.</text>
</comment>
<keyword evidence="5 8" id="KW-0472">Membrane</keyword>
<evidence type="ECO:0000313" key="9">
    <source>
        <dbReference type="EMBL" id="AMQ67874.1"/>
    </source>
</evidence>
<evidence type="ECO:0000256" key="4">
    <source>
        <dbReference type="ARBA" id="ARBA00022989"/>
    </source>
</evidence>
<evidence type="ECO:0000256" key="1">
    <source>
        <dbReference type="ARBA" id="ARBA00004651"/>
    </source>
</evidence>
<keyword evidence="4 8" id="KW-1133">Transmembrane helix</keyword>
<evidence type="ECO:0000256" key="3">
    <source>
        <dbReference type="ARBA" id="ARBA00022692"/>
    </source>
</evidence>
<name>A0A142F4Z4_OSCLO</name>
<comment type="subcellular location">
    <subcellularLocation>
        <location evidence="1">Cell membrane</location>
        <topology evidence="1">Multi-pass membrane protein</topology>
    </subcellularLocation>
</comment>
<dbReference type="EMBL" id="KT898956">
    <property type="protein sequence ID" value="AMQ67874.1"/>
    <property type="molecule type" value="mRNA"/>
</dbReference>
<evidence type="ECO:0000256" key="2">
    <source>
        <dbReference type="ARBA" id="ARBA00022475"/>
    </source>
</evidence>
<dbReference type="AlphaFoldDB" id="A0A142F4Z4"/>
<dbReference type="PANTHER" id="PTHR20886">
    <property type="entry name" value="VANG-LIKE PROTEIN"/>
    <property type="match status" value="1"/>
</dbReference>
<feature type="transmembrane region" description="Helical" evidence="8">
    <location>
        <begin position="73"/>
        <end position="94"/>
    </location>
</feature>
<reference evidence="9" key="1">
    <citation type="submission" date="2015-10" db="EMBL/GenBank/DDBJ databases">
        <title>Retracing the Path of Planar Cell Polarity.</title>
        <authorList>
            <person name="Schenkelaars Q."/>
            <person name="Fierro-Constain L."/>
            <person name="Renard E."/>
            <person name="Borchiellini C."/>
        </authorList>
    </citation>
    <scope>NUCLEOTIDE SEQUENCE</scope>
</reference>
<organism evidence="9">
    <name type="scientific">Oscarella lobularis</name>
    <name type="common">Bubble oscar sponge</name>
    <name type="synonym">Halisarca lobularis</name>
    <dbReference type="NCBI Taxonomy" id="121494"/>
    <lineage>
        <taxon>Eukaryota</taxon>
        <taxon>Metazoa</taxon>
        <taxon>Porifera</taxon>
        <taxon>Homoscleromorpha</taxon>
        <taxon>Homosclerophorida</taxon>
        <taxon>Oscarellidae</taxon>
        <taxon>Oscarella</taxon>
    </lineage>
</organism>
<evidence type="ECO:0000256" key="5">
    <source>
        <dbReference type="ARBA" id="ARBA00023136"/>
    </source>
</evidence>
<feature type="region of interest" description="Disordered" evidence="7">
    <location>
        <begin position="288"/>
        <end position="315"/>
    </location>
</feature>
<keyword evidence="2" id="KW-1003">Cell membrane</keyword>
<protein>
    <submittedName>
        <fullName evidence="9">Van gogh</fullName>
    </submittedName>
</protein>